<dbReference type="PIRSF" id="PIRSF006621">
    <property type="entry name" value="Dus"/>
    <property type="match status" value="1"/>
</dbReference>
<dbReference type="InterPro" id="IPR004653">
    <property type="entry name" value="DusA"/>
</dbReference>
<keyword evidence="2 9" id="KW-0820">tRNA-binding</keyword>
<sequence>MNRRLSIAPMMDWTDRHCRAFHRALTAEALLYTEMVTAPAVLHGDRERLLGFDAVEHPVALQLGGSDPAQLAEAARIGAAFGYDEINLNVGCPSDRVQSGRFGACLMREPGLVADCMAAIKEAVSVPATVKCRIGVDDQDPQVSLFATVDACAAVGIEVFIIHARMAWLKGLSPKENRDVPPLDYGLVRRLKRERPHLSVSINGGVASLDEAEAHLDAGDGVQLDGVMLGRAAYHEPAILGQVDRRLFGAATPDIDAFAAIDRYRPYLAARLEEGVPLPAMTRHMLGLMHGRPGARAYRRILTVDSIPPGAGIEVVDRAVDAVREAEARLELRGEAA</sequence>
<feature type="binding site" evidence="9">
    <location>
        <position position="62"/>
    </location>
    <ligand>
        <name>FMN</name>
        <dbReference type="ChEBI" id="CHEBI:58210"/>
    </ligand>
</feature>
<dbReference type="EMBL" id="BSOY01000021">
    <property type="protein sequence ID" value="GLS01228.1"/>
    <property type="molecule type" value="Genomic_DNA"/>
</dbReference>
<comment type="catalytic activity">
    <reaction evidence="9">
        <text>5,6-dihydrouridine(20a) in tRNA + NADP(+) = uridine(20a) in tRNA + NADPH + H(+)</text>
        <dbReference type="Rhea" id="RHEA:53344"/>
        <dbReference type="Rhea" id="RHEA-COMP:13535"/>
        <dbReference type="Rhea" id="RHEA-COMP:13536"/>
        <dbReference type="ChEBI" id="CHEBI:15378"/>
        <dbReference type="ChEBI" id="CHEBI:57783"/>
        <dbReference type="ChEBI" id="CHEBI:58349"/>
        <dbReference type="ChEBI" id="CHEBI:65315"/>
        <dbReference type="ChEBI" id="CHEBI:74443"/>
    </reaction>
</comment>
<keyword evidence="4 9" id="KW-0288">FMN</keyword>
<dbReference type="InterPro" id="IPR035587">
    <property type="entry name" value="DUS-like_FMN-bd"/>
</dbReference>
<dbReference type="Gene3D" id="1.20.120.1460">
    <property type="match status" value="1"/>
</dbReference>
<comment type="catalytic activity">
    <reaction evidence="9">
        <text>5,6-dihydrouridine(20) in tRNA + NADP(+) = uridine(20) in tRNA + NADPH + H(+)</text>
        <dbReference type="Rhea" id="RHEA:53336"/>
        <dbReference type="Rhea" id="RHEA-COMP:13533"/>
        <dbReference type="Rhea" id="RHEA-COMP:13534"/>
        <dbReference type="ChEBI" id="CHEBI:15378"/>
        <dbReference type="ChEBI" id="CHEBI:57783"/>
        <dbReference type="ChEBI" id="CHEBI:58349"/>
        <dbReference type="ChEBI" id="CHEBI:65315"/>
        <dbReference type="ChEBI" id="CHEBI:74443"/>
        <dbReference type="EC" id="1.3.1.91"/>
    </reaction>
</comment>
<feature type="site" description="Interacts with tRNA; defines subfamily-specific binding signature" evidence="9">
    <location>
        <position position="296"/>
    </location>
</feature>
<feature type="domain" description="DUS-like FMN-binding" evidence="11">
    <location>
        <begin position="7"/>
        <end position="303"/>
    </location>
</feature>
<keyword evidence="5 9" id="KW-0819">tRNA processing</keyword>
<feature type="active site" description="Proton donor" evidence="9">
    <location>
        <position position="92"/>
    </location>
</feature>
<feature type="site" description="Interacts with tRNA" evidence="9">
    <location>
        <position position="178"/>
    </location>
</feature>
<dbReference type="PANTHER" id="PTHR42907">
    <property type="entry name" value="FMN-LINKED OXIDOREDUCTASES SUPERFAMILY PROTEIN"/>
    <property type="match status" value="1"/>
</dbReference>
<dbReference type="InterPro" id="IPR018517">
    <property type="entry name" value="tRNA_hU_synthase_CS"/>
</dbReference>
<feature type="binding site" evidence="9">
    <location>
        <position position="163"/>
    </location>
    <ligand>
        <name>FMN</name>
        <dbReference type="ChEBI" id="CHEBI:58210"/>
    </ligand>
</feature>
<evidence type="ECO:0000256" key="1">
    <source>
        <dbReference type="ARBA" id="ARBA00001917"/>
    </source>
</evidence>
<dbReference type="Proteomes" id="UP001156921">
    <property type="component" value="Unassembled WGS sequence"/>
</dbReference>
<evidence type="ECO:0000256" key="4">
    <source>
        <dbReference type="ARBA" id="ARBA00022643"/>
    </source>
</evidence>
<evidence type="ECO:0000256" key="2">
    <source>
        <dbReference type="ARBA" id="ARBA00022555"/>
    </source>
</evidence>
<keyword evidence="13" id="KW-1185">Reference proteome</keyword>
<feature type="binding site" evidence="9">
    <location>
        <begin position="203"/>
        <end position="205"/>
    </location>
    <ligand>
        <name>FMN</name>
        <dbReference type="ChEBI" id="CHEBI:58210"/>
    </ligand>
</feature>
<keyword evidence="6 9" id="KW-0521">NADP</keyword>
<proteinExistence type="inferred from homology"/>
<evidence type="ECO:0000256" key="8">
    <source>
        <dbReference type="ARBA" id="ARBA00023002"/>
    </source>
</evidence>
<dbReference type="HAMAP" id="MF_02041">
    <property type="entry name" value="DusA_subfam"/>
    <property type="match status" value="1"/>
</dbReference>
<evidence type="ECO:0000256" key="7">
    <source>
        <dbReference type="ARBA" id="ARBA00022884"/>
    </source>
</evidence>
<evidence type="ECO:0000256" key="6">
    <source>
        <dbReference type="ARBA" id="ARBA00022857"/>
    </source>
</evidence>
<dbReference type="CDD" id="cd02801">
    <property type="entry name" value="DUS_like_FMN"/>
    <property type="match status" value="1"/>
</dbReference>
<dbReference type="Gene3D" id="3.20.20.70">
    <property type="entry name" value="Aldolase class I"/>
    <property type="match status" value="1"/>
</dbReference>
<evidence type="ECO:0000256" key="9">
    <source>
        <dbReference type="HAMAP-Rule" id="MF_02041"/>
    </source>
</evidence>
<feature type="site" description="Interacts with tRNA; defines subfamily-specific binding signature" evidence="9">
    <location>
        <position position="175"/>
    </location>
</feature>
<dbReference type="PROSITE" id="PS01136">
    <property type="entry name" value="UPF0034"/>
    <property type="match status" value="1"/>
</dbReference>
<keyword evidence="3 9" id="KW-0285">Flavoprotein</keyword>
<dbReference type="EC" id="1.3.1.91" evidence="9"/>
<gene>
    <name evidence="9 12" type="primary">dusA</name>
    <name evidence="12" type="ORF">GCM10007859_12390</name>
</gene>
<evidence type="ECO:0000259" key="11">
    <source>
        <dbReference type="Pfam" id="PF01207"/>
    </source>
</evidence>
<dbReference type="Pfam" id="PF01207">
    <property type="entry name" value="Dus"/>
    <property type="match status" value="1"/>
</dbReference>
<name>A0ABQ6BGS8_9CAUL</name>
<reference evidence="13" key="1">
    <citation type="journal article" date="2019" name="Int. J. Syst. Evol. Microbiol.">
        <title>The Global Catalogue of Microorganisms (GCM) 10K type strain sequencing project: providing services to taxonomists for standard genome sequencing and annotation.</title>
        <authorList>
            <consortium name="The Broad Institute Genomics Platform"/>
            <consortium name="The Broad Institute Genome Sequencing Center for Infectious Disease"/>
            <person name="Wu L."/>
            <person name="Ma J."/>
        </authorList>
    </citation>
    <scope>NUCLEOTIDE SEQUENCE [LARGE SCALE GENOMIC DNA]</scope>
    <source>
        <strain evidence="13">NBRC 110107</strain>
    </source>
</reference>
<evidence type="ECO:0000313" key="12">
    <source>
        <dbReference type="EMBL" id="GLS01228.1"/>
    </source>
</evidence>
<dbReference type="NCBIfam" id="NF008774">
    <property type="entry name" value="PRK11815.1"/>
    <property type="match status" value="1"/>
</dbReference>
<feature type="binding site" evidence="9">
    <location>
        <begin position="230"/>
        <end position="231"/>
    </location>
    <ligand>
        <name>FMN</name>
        <dbReference type="ChEBI" id="CHEBI:58210"/>
    </ligand>
</feature>
<accession>A0ABQ6BGS8</accession>
<comment type="caution">
    <text evidence="12">The sequence shown here is derived from an EMBL/GenBank/DDBJ whole genome shotgun (WGS) entry which is preliminary data.</text>
</comment>
<dbReference type="SUPFAM" id="SSF51395">
    <property type="entry name" value="FMN-linked oxidoreductases"/>
    <property type="match status" value="1"/>
</dbReference>
<evidence type="ECO:0000256" key="5">
    <source>
        <dbReference type="ARBA" id="ARBA00022694"/>
    </source>
</evidence>
<evidence type="ECO:0000256" key="10">
    <source>
        <dbReference type="PIRNR" id="PIRNR006621"/>
    </source>
</evidence>
<keyword evidence="8 9" id="KW-0560">Oxidoreductase</keyword>
<protein>
    <recommendedName>
        <fullName evidence="9">tRNA-dihydrouridine(20/20a) synthase</fullName>
        <ecNumber evidence="9">1.3.1.91</ecNumber>
    </recommendedName>
    <alternativeName>
        <fullName evidence="9">U20-specific dihydrouridine synthase</fullName>
        <shortName evidence="9">U20-specific Dus</shortName>
    </alternativeName>
    <alternativeName>
        <fullName evidence="9">tRNA-dihydrouridine synthase A</fullName>
    </alternativeName>
</protein>
<dbReference type="InterPro" id="IPR013785">
    <property type="entry name" value="Aldolase_TIM"/>
</dbReference>
<dbReference type="PANTHER" id="PTHR42907:SF1">
    <property type="entry name" value="FMN-LINKED OXIDOREDUCTASES SUPERFAMILY PROTEIN"/>
    <property type="match status" value="1"/>
</dbReference>
<feature type="site" description="Interacts with tRNA" evidence="9">
    <location>
        <position position="89"/>
    </location>
</feature>
<evidence type="ECO:0000313" key="13">
    <source>
        <dbReference type="Proteomes" id="UP001156921"/>
    </source>
</evidence>
<keyword evidence="7 9" id="KW-0694">RNA-binding</keyword>
<evidence type="ECO:0000256" key="3">
    <source>
        <dbReference type="ARBA" id="ARBA00022630"/>
    </source>
</evidence>
<dbReference type="InterPro" id="IPR001269">
    <property type="entry name" value="DUS_fam"/>
</dbReference>
<feature type="site" description="Interacts with tRNA; defines subfamily-specific binding signature" evidence="9">
    <location>
        <position position="299"/>
    </location>
</feature>
<comment type="cofactor">
    <cofactor evidence="1 9 10">
        <name>FMN</name>
        <dbReference type="ChEBI" id="CHEBI:58210"/>
    </cofactor>
</comment>
<dbReference type="RefSeq" id="WP_284222084.1">
    <property type="nucleotide sequence ID" value="NZ_BSOY01000021.1"/>
</dbReference>
<comment type="catalytic activity">
    <reaction evidence="9">
        <text>5,6-dihydrouridine(20a) in tRNA + NAD(+) = uridine(20a) in tRNA + NADH + H(+)</text>
        <dbReference type="Rhea" id="RHEA:53348"/>
        <dbReference type="Rhea" id="RHEA-COMP:13535"/>
        <dbReference type="Rhea" id="RHEA-COMP:13536"/>
        <dbReference type="ChEBI" id="CHEBI:15378"/>
        <dbReference type="ChEBI" id="CHEBI:57540"/>
        <dbReference type="ChEBI" id="CHEBI:57945"/>
        <dbReference type="ChEBI" id="CHEBI:65315"/>
        <dbReference type="ChEBI" id="CHEBI:74443"/>
    </reaction>
</comment>
<comment type="catalytic activity">
    <reaction evidence="9">
        <text>5,6-dihydrouridine(20) in tRNA + NAD(+) = uridine(20) in tRNA + NADH + H(+)</text>
        <dbReference type="Rhea" id="RHEA:53340"/>
        <dbReference type="Rhea" id="RHEA-COMP:13533"/>
        <dbReference type="Rhea" id="RHEA-COMP:13534"/>
        <dbReference type="ChEBI" id="CHEBI:15378"/>
        <dbReference type="ChEBI" id="CHEBI:57540"/>
        <dbReference type="ChEBI" id="CHEBI:57945"/>
        <dbReference type="ChEBI" id="CHEBI:65315"/>
        <dbReference type="ChEBI" id="CHEBI:74443"/>
        <dbReference type="EC" id="1.3.1.91"/>
    </reaction>
</comment>
<feature type="binding site" evidence="9">
    <location>
        <begin position="9"/>
        <end position="11"/>
    </location>
    <ligand>
        <name>FMN</name>
        <dbReference type="ChEBI" id="CHEBI:58210"/>
    </ligand>
</feature>
<comment type="similarity">
    <text evidence="10">Belongs to the dus family.</text>
</comment>
<comment type="similarity">
    <text evidence="9">Belongs to the Dus family. DusA subfamily.</text>
</comment>
<dbReference type="NCBIfam" id="TIGR00742">
    <property type="entry name" value="yjbN"/>
    <property type="match status" value="1"/>
</dbReference>
<organism evidence="12 13">
    <name type="scientific">Brevundimonas denitrificans</name>
    <dbReference type="NCBI Taxonomy" id="1443434"/>
    <lineage>
        <taxon>Bacteria</taxon>
        <taxon>Pseudomonadati</taxon>
        <taxon>Pseudomonadota</taxon>
        <taxon>Alphaproteobacteria</taxon>
        <taxon>Caulobacterales</taxon>
        <taxon>Caulobacteraceae</taxon>
        <taxon>Brevundimonas</taxon>
    </lineage>
</organism>
<feature type="binding site" evidence="9">
    <location>
        <position position="131"/>
    </location>
    <ligand>
        <name>FMN</name>
        <dbReference type="ChEBI" id="CHEBI:58210"/>
    </ligand>
</feature>
<comment type="function">
    <text evidence="9">Catalyzes the synthesis of 5,6-dihydrouridine (D), a modified base found in the D-loop of most tRNAs, via the reduction of the C5-C6 double bond in target uridines. Specifically modifies U20 and U20a in tRNAs.</text>
</comment>